<dbReference type="OrthoDB" id="27073at2759"/>
<evidence type="ECO:0000256" key="6">
    <source>
        <dbReference type="SAM" id="MobiDB-lite"/>
    </source>
</evidence>
<name>A0A8H8TY25_9HELO</name>
<dbReference type="Pfam" id="PF10557">
    <property type="entry name" value="Cullin_Nedd8"/>
    <property type="match status" value="1"/>
</dbReference>
<dbReference type="InterPro" id="IPR019559">
    <property type="entry name" value="Cullin_neddylation_domain"/>
</dbReference>
<evidence type="ECO:0000313" key="8">
    <source>
        <dbReference type="EMBL" id="TVY24925.1"/>
    </source>
</evidence>
<organism evidence="8 9">
    <name type="scientific">Lachnellula hyalina</name>
    <dbReference type="NCBI Taxonomy" id="1316788"/>
    <lineage>
        <taxon>Eukaryota</taxon>
        <taxon>Fungi</taxon>
        <taxon>Dikarya</taxon>
        <taxon>Ascomycota</taxon>
        <taxon>Pezizomycotina</taxon>
        <taxon>Leotiomycetes</taxon>
        <taxon>Helotiales</taxon>
        <taxon>Lachnaceae</taxon>
        <taxon>Lachnellula</taxon>
    </lineage>
</organism>
<evidence type="ECO:0000256" key="3">
    <source>
        <dbReference type="ARBA" id="ARBA00022843"/>
    </source>
</evidence>
<dbReference type="GO" id="GO:0031461">
    <property type="term" value="C:cullin-RING ubiquitin ligase complex"/>
    <property type="evidence" value="ECO:0007669"/>
    <property type="project" value="InterPro"/>
</dbReference>
<dbReference type="InterPro" id="IPR036390">
    <property type="entry name" value="WH_DNA-bd_sf"/>
</dbReference>
<reference evidence="8 9" key="1">
    <citation type="submission" date="2018-05" db="EMBL/GenBank/DDBJ databases">
        <title>Genome sequencing and assembly of the regulated plant pathogen Lachnellula willkommii and related sister species for the development of diagnostic species identification markers.</title>
        <authorList>
            <person name="Giroux E."/>
            <person name="Bilodeau G."/>
        </authorList>
    </citation>
    <scope>NUCLEOTIDE SEQUENCE [LARGE SCALE GENOMIC DNA]</scope>
    <source>
        <strain evidence="8 9">CBS 185.66</strain>
    </source>
</reference>
<evidence type="ECO:0000256" key="1">
    <source>
        <dbReference type="ARBA" id="ARBA00006019"/>
    </source>
</evidence>
<evidence type="ECO:0000256" key="5">
    <source>
        <dbReference type="RuleBase" id="RU003829"/>
    </source>
</evidence>
<dbReference type="InterPro" id="IPR016159">
    <property type="entry name" value="Cullin_repeat-like_dom_sf"/>
</dbReference>
<dbReference type="PROSITE" id="PS50069">
    <property type="entry name" value="CULLIN_2"/>
    <property type="match status" value="1"/>
</dbReference>
<dbReference type="Gene3D" id="1.10.10.10">
    <property type="entry name" value="Winged helix-like DNA-binding domain superfamily/Winged helix DNA-binding domain"/>
    <property type="match status" value="1"/>
</dbReference>
<dbReference type="Pfam" id="PF00888">
    <property type="entry name" value="Cullin"/>
    <property type="match status" value="1"/>
</dbReference>
<keyword evidence="2" id="KW-1017">Isopeptide bond</keyword>
<feature type="compositionally biased region" description="Polar residues" evidence="6">
    <location>
        <begin position="74"/>
        <end position="88"/>
    </location>
</feature>
<keyword evidence="9" id="KW-1185">Reference proteome</keyword>
<dbReference type="RefSeq" id="XP_031003713.1">
    <property type="nucleotide sequence ID" value="XM_031151196.1"/>
</dbReference>
<dbReference type="Pfam" id="PF26557">
    <property type="entry name" value="Cullin_AB"/>
    <property type="match status" value="1"/>
</dbReference>
<keyword evidence="3" id="KW-0832">Ubl conjugation</keyword>
<dbReference type="InterPro" id="IPR036388">
    <property type="entry name" value="WH-like_DNA-bd_sf"/>
</dbReference>
<feature type="region of interest" description="Disordered" evidence="6">
    <location>
        <begin position="1"/>
        <end position="20"/>
    </location>
</feature>
<dbReference type="PANTHER" id="PTHR11932">
    <property type="entry name" value="CULLIN"/>
    <property type="match status" value="1"/>
</dbReference>
<dbReference type="GO" id="GO:0006511">
    <property type="term" value="P:ubiquitin-dependent protein catabolic process"/>
    <property type="evidence" value="ECO:0007669"/>
    <property type="project" value="InterPro"/>
</dbReference>
<dbReference type="SUPFAM" id="SSF74788">
    <property type="entry name" value="Cullin repeat-like"/>
    <property type="match status" value="1"/>
</dbReference>
<evidence type="ECO:0000256" key="2">
    <source>
        <dbReference type="ARBA" id="ARBA00022499"/>
    </source>
</evidence>
<gene>
    <name evidence="8" type="primary">CUL4B</name>
    <name evidence="8" type="ORF">LHYA1_G006256</name>
</gene>
<proteinExistence type="inferred from homology"/>
<dbReference type="InterPro" id="IPR036317">
    <property type="entry name" value="Cullin_homology_sf"/>
</dbReference>
<dbReference type="FunFam" id="1.10.10.10:FF:000014">
    <property type="entry name" value="Cullin 1"/>
    <property type="match status" value="1"/>
</dbReference>
<feature type="domain" description="Cullin family profile" evidence="7">
    <location>
        <begin position="531"/>
        <end position="789"/>
    </location>
</feature>
<feature type="region of interest" description="Disordered" evidence="6">
    <location>
        <begin position="30"/>
        <end position="127"/>
    </location>
</feature>
<sequence length="916" mass="104017">RGVSQPEIEVVTPAATSRDPINLIPRIHDLRTKDLLRSMPPSEKSPLDSINKFSGSPSKRKLHDQHQHVDVSKTNRNPSSATPETAATSPDPARPTIPPSGFKRLKTSHSAGNLQKPADMSKVMGRPRPTPVDLTGGGKSNFQPHTGAKRLVIKNLKPQKDTELYYTKLWNEVDSAITSVLNVEQPNTALDSLSRSVEDLCRHRESEKLSSHLRDRCKIYLEKDLLPLIESHAGPSNVDALRAVYKYWTIWNEQSTLLRSIFSYLERSYLLHTKDAIQLEDQGINQFRHAVFTKSKAASKGQSLGGKVVSGICDLVEYDRIGQDDLFDANLLRDSISMFHIFGIYGKSFEPRFLHLSEDHFHAFVRDRSNSTMKDYIYFCDRVLAREALRCHAYNFDSTTKRGLFDSAHKILIEDCREILLNPTGLSKLIDANEIISLKALYNLLSLSKIQQDLRKPFESHIKTVGSSIVRDVEKVDTMVVQLLELKRSLDLIIRDGFDKDETFSYSLREAFGNFINDRQNTSVWGTNNSKVGEMIAKYMDQLLRGGLKAVPRSLASDAKDRDTAEKQGQASTGDEDAELDRQLEQALELFRFIEGKDVFEAFYKKDLARRLLMARSASQDAERSMLAKLKSECGFTFTHNLEQMFKDQELARDEMISYKQSLSNTSRTTLDLQVSVLSQAAWPTYPVVEVNIPSEVAKHIEKYELHYRHKHTGRKLEWKHALAHSVVVGHFNKGRKELLVSAFQAIVLVLFNHLGVKDGKQEHLSYGDIQTATGLVDAELERTLQSLACAKFRILTKHPKGRDVSSTDTFTVNLGFVDPKFRIKINQIQLKETKAENKETHERVHQDRQYETQAAIVRIMKSRKTMTHPNLVAEVINQTKARGAVEPAEIKKNIERLIEKEYIEREDGGSYVYVS</sequence>
<dbReference type="AlphaFoldDB" id="A0A8H8TY25"/>
<dbReference type="InterPro" id="IPR059120">
    <property type="entry name" value="Cullin-like_AB"/>
</dbReference>
<protein>
    <submittedName>
        <fullName evidence="8">Cullin-4B</fullName>
    </submittedName>
</protein>
<dbReference type="GO" id="GO:0031625">
    <property type="term" value="F:ubiquitin protein ligase binding"/>
    <property type="evidence" value="ECO:0007669"/>
    <property type="project" value="InterPro"/>
</dbReference>
<dbReference type="InterPro" id="IPR016157">
    <property type="entry name" value="Cullin_CS"/>
</dbReference>
<dbReference type="InterPro" id="IPR001373">
    <property type="entry name" value="Cullin_N"/>
</dbReference>
<feature type="compositionally biased region" description="Basic and acidic residues" evidence="6">
    <location>
        <begin position="64"/>
        <end position="73"/>
    </location>
</feature>
<dbReference type="InterPro" id="IPR045093">
    <property type="entry name" value="Cullin"/>
</dbReference>
<evidence type="ECO:0000259" key="7">
    <source>
        <dbReference type="PROSITE" id="PS50069"/>
    </source>
</evidence>
<dbReference type="FunFam" id="1.20.1310.10:FF:000031">
    <property type="entry name" value="Ubiquitin ligase subunit CulD"/>
    <property type="match status" value="1"/>
</dbReference>
<dbReference type="SUPFAM" id="SSF46785">
    <property type="entry name" value="Winged helix' DNA-binding domain"/>
    <property type="match status" value="1"/>
</dbReference>
<dbReference type="InterPro" id="IPR016158">
    <property type="entry name" value="Cullin_homology"/>
</dbReference>
<comment type="similarity">
    <text evidence="1 4 5">Belongs to the cullin family.</text>
</comment>
<dbReference type="Proteomes" id="UP000431533">
    <property type="component" value="Unassembled WGS sequence"/>
</dbReference>
<feature type="non-terminal residue" evidence="8">
    <location>
        <position position="916"/>
    </location>
</feature>
<dbReference type="SMART" id="SM00884">
    <property type="entry name" value="Cullin_Nedd8"/>
    <property type="match status" value="1"/>
</dbReference>
<dbReference type="SUPFAM" id="SSF75632">
    <property type="entry name" value="Cullin homology domain"/>
    <property type="match status" value="1"/>
</dbReference>
<dbReference type="Gene3D" id="3.30.230.130">
    <property type="entry name" value="Cullin, Chain C, Domain 2"/>
    <property type="match status" value="1"/>
</dbReference>
<dbReference type="SMART" id="SM00182">
    <property type="entry name" value="CULLIN"/>
    <property type="match status" value="1"/>
</dbReference>
<accession>A0A8H8TY25</accession>
<comment type="caution">
    <text evidence="8">The sequence shown here is derived from an EMBL/GenBank/DDBJ whole genome shotgun (WGS) entry which is preliminary data.</text>
</comment>
<feature type="region of interest" description="Disordered" evidence="6">
    <location>
        <begin position="556"/>
        <end position="578"/>
    </location>
</feature>
<dbReference type="GeneID" id="41986454"/>
<evidence type="ECO:0000313" key="9">
    <source>
        <dbReference type="Proteomes" id="UP000431533"/>
    </source>
</evidence>
<evidence type="ECO:0000256" key="4">
    <source>
        <dbReference type="PROSITE-ProRule" id="PRU00330"/>
    </source>
</evidence>
<dbReference type="Gene3D" id="1.20.1310.10">
    <property type="entry name" value="Cullin Repeats"/>
    <property type="match status" value="4"/>
</dbReference>
<dbReference type="EMBL" id="QGMH01000112">
    <property type="protein sequence ID" value="TVY24925.1"/>
    <property type="molecule type" value="Genomic_DNA"/>
</dbReference>
<dbReference type="PROSITE" id="PS01256">
    <property type="entry name" value="CULLIN_1"/>
    <property type="match status" value="1"/>
</dbReference>